<gene>
    <name evidence="2" type="ORF">BMF94_4796</name>
</gene>
<dbReference type="Proteomes" id="UP000237144">
    <property type="component" value="Unassembled WGS sequence"/>
</dbReference>
<name>A0A2S5B5W1_9BASI</name>
<dbReference type="AlphaFoldDB" id="A0A2S5B5W1"/>
<dbReference type="Pfam" id="PF08576">
    <property type="entry name" value="DUF1764"/>
    <property type="match status" value="1"/>
</dbReference>
<comment type="caution">
    <text evidence="2">The sequence shown here is derived from an EMBL/GenBank/DDBJ whole genome shotgun (WGS) entry which is preliminary data.</text>
</comment>
<keyword evidence="3" id="KW-1185">Reference proteome</keyword>
<feature type="region of interest" description="Disordered" evidence="1">
    <location>
        <begin position="1"/>
        <end position="100"/>
    </location>
</feature>
<evidence type="ECO:0000313" key="3">
    <source>
        <dbReference type="Proteomes" id="UP000237144"/>
    </source>
</evidence>
<feature type="region of interest" description="Disordered" evidence="1">
    <location>
        <begin position="114"/>
        <end position="144"/>
    </location>
</feature>
<evidence type="ECO:0000256" key="1">
    <source>
        <dbReference type="SAM" id="MobiDB-lite"/>
    </source>
</evidence>
<dbReference type="EMBL" id="PJQD01000057">
    <property type="protein sequence ID" value="POY72159.1"/>
    <property type="molecule type" value="Genomic_DNA"/>
</dbReference>
<feature type="compositionally biased region" description="Basic and acidic residues" evidence="1">
    <location>
        <begin position="114"/>
        <end position="143"/>
    </location>
</feature>
<organism evidence="2 3">
    <name type="scientific">Rhodotorula taiwanensis</name>
    <dbReference type="NCBI Taxonomy" id="741276"/>
    <lineage>
        <taxon>Eukaryota</taxon>
        <taxon>Fungi</taxon>
        <taxon>Dikarya</taxon>
        <taxon>Basidiomycota</taxon>
        <taxon>Pucciniomycotina</taxon>
        <taxon>Microbotryomycetes</taxon>
        <taxon>Sporidiobolales</taxon>
        <taxon>Sporidiobolaceae</taxon>
        <taxon>Rhodotorula</taxon>
    </lineage>
</organism>
<dbReference type="PANTHER" id="PTHR34066">
    <property type="entry name" value="GROWTH FACTOR 2"/>
    <property type="match status" value="1"/>
</dbReference>
<reference evidence="2 3" key="1">
    <citation type="journal article" date="2018" name="Front. Microbiol.">
        <title>Prospects for Fungal Bioremediation of Acidic Radioactive Waste Sites: Characterization and Genome Sequence of Rhodotorula taiwanensis MD1149.</title>
        <authorList>
            <person name="Tkavc R."/>
            <person name="Matrosova V.Y."/>
            <person name="Grichenko O.E."/>
            <person name="Gostincar C."/>
            <person name="Volpe R.P."/>
            <person name="Klimenkova P."/>
            <person name="Gaidamakova E.K."/>
            <person name="Zhou C.E."/>
            <person name="Stewart B.J."/>
            <person name="Lyman M.G."/>
            <person name="Malfatti S.A."/>
            <person name="Rubinfeld B."/>
            <person name="Courtot M."/>
            <person name="Singh J."/>
            <person name="Dalgard C.L."/>
            <person name="Hamilton T."/>
            <person name="Frey K.G."/>
            <person name="Gunde-Cimerman N."/>
            <person name="Dugan L."/>
            <person name="Daly M.J."/>
        </authorList>
    </citation>
    <scope>NUCLEOTIDE SEQUENCE [LARGE SCALE GENOMIC DNA]</scope>
    <source>
        <strain evidence="2 3">MD1149</strain>
    </source>
</reference>
<sequence length="172" mass="18153">MAKAKAQAPVDSTTAPPATSSKKRPAAASEIDDIFAKKPKPAAPPTLAPIDPPATSKKAKKAGQPATKVGDPKGAADEAAASGGLSKRVPETVVDTSKDIEGYKPAPLVQKTLKDDATEEERKAFEDEERFRDSRGLRQKTDDGLPIYNESELKIGLGGDTPLCPFDCTCCF</sequence>
<feature type="compositionally biased region" description="Polar residues" evidence="1">
    <location>
        <begin position="10"/>
        <end position="20"/>
    </location>
</feature>
<dbReference type="PANTHER" id="PTHR34066:SF1">
    <property type="entry name" value="DUF1764 FAMILY PROTEIN"/>
    <property type="match status" value="1"/>
</dbReference>
<dbReference type="InterPro" id="IPR013885">
    <property type="entry name" value="DUF1764_euk"/>
</dbReference>
<proteinExistence type="predicted"/>
<evidence type="ECO:0008006" key="4">
    <source>
        <dbReference type="Google" id="ProtNLM"/>
    </source>
</evidence>
<evidence type="ECO:0000313" key="2">
    <source>
        <dbReference type="EMBL" id="POY72159.1"/>
    </source>
</evidence>
<protein>
    <recommendedName>
        <fullName evidence="4">DUF1764 domain-containing protein</fullName>
    </recommendedName>
</protein>
<dbReference type="OrthoDB" id="2529216at2759"/>
<accession>A0A2S5B5W1</accession>
<feature type="compositionally biased region" description="Pro residues" evidence="1">
    <location>
        <begin position="41"/>
        <end position="52"/>
    </location>
</feature>